<organism evidence="1 2">
    <name type="scientific">Arthrobacter ginsengisoli</name>
    <dbReference type="NCBI Taxonomy" id="1356565"/>
    <lineage>
        <taxon>Bacteria</taxon>
        <taxon>Bacillati</taxon>
        <taxon>Actinomycetota</taxon>
        <taxon>Actinomycetes</taxon>
        <taxon>Micrococcales</taxon>
        <taxon>Micrococcaceae</taxon>
        <taxon>Arthrobacter</taxon>
    </lineage>
</organism>
<sequence length="140" mass="15001">MEQLQDTGAEEPELSATTVFASLAELRDAPGYSPKAIAERLINSLGTDAAAPLLGVSVELLDRWASGQDAPDTNGRLQLADLDALVCHLHSAFTPAQAMLWMCGHEIHLRARPIDIYRTQGSAPVIGAIRAHADGAFDRE</sequence>
<dbReference type="EMBL" id="JAVDVQ010000027">
    <property type="protein sequence ID" value="MDR7084618.1"/>
    <property type="molecule type" value="Genomic_DNA"/>
</dbReference>
<protein>
    <submittedName>
        <fullName evidence="1">DNA-binding transcriptional regulator YiaG</fullName>
    </submittedName>
</protein>
<comment type="caution">
    <text evidence="1">The sequence shown here is derived from an EMBL/GenBank/DDBJ whole genome shotgun (WGS) entry which is preliminary data.</text>
</comment>
<evidence type="ECO:0000313" key="2">
    <source>
        <dbReference type="Proteomes" id="UP001252243"/>
    </source>
</evidence>
<evidence type="ECO:0000313" key="1">
    <source>
        <dbReference type="EMBL" id="MDR7084618.1"/>
    </source>
</evidence>
<dbReference type="Proteomes" id="UP001252243">
    <property type="component" value="Unassembled WGS sequence"/>
</dbReference>
<keyword evidence="2" id="KW-1185">Reference proteome</keyword>
<reference evidence="1 2" key="1">
    <citation type="submission" date="2023-07" db="EMBL/GenBank/DDBJ databases">
        <title>Sorghum-associated microbial communities from plants grown in Nebraska, USA.</title>
        <authorList>
            <person name="Schachtman D."/>
        </authorList>
    </citation>
    <scope>NUCLEOTIDE SEQUENCE [LARGE SCALE GENOMIC DNA]</scope>
    <source>
        <strain evidence="1 2">BE167</strain>
    </source>
</reference>
<dbReference type="GO" id="GO:0003677">
    <property type="term" value="F:DNA binding"/>
    <property type="evidence" value="ECO:0007669"/>
    <property type="project" value="UniProtKB-KW"/>
</dbReference>
<keyword evidence="1" id="KW-0238">DNA-binding</keyword>
<name>A0ABU1UHE2_9MICC</name>
<proteinExistence type="predicted"/>
<dbReference type="RefSeq" id="WP_310061315.1">
    <property type="nucleotide sequence ID" value="NZ_JAVDVQ010000027.1"/>
</dbReference>
<accession>A0ABU1UHE2</accession>
<gene>
    <name evidence="1" type="ORF">J2X01_003931</name>
</gene>